<dbReference type="AlphaFoldDB" id="A0A9W8MYM2"/>
<organism evidence="2 3">
    <name type="scientific">Agrocybe chaxingu</name>
    <dbReference type="NCBI Taxonomy" id="84603"/>
    <lineage>
        <taxon>Eukaryota</taxon>
        <taxon>Fungi</taxon>
        <taxon>Dikarya</taxon>
        <taxon>Basidiomycota</taxon>
        <taxon>Agaricomycotina</taxon>
        <taxon>Agaricomycetes</taxon>
        <taxon>Agaricomycetidae</taxon>
        <taxon>Agaricales</taxon>
        <taxon>Agaricineae</taxon>
        <taxon>Strophariaceae</taxon>
        <taxon>Agrocybe</taxon>
    </lineage>
</organism>
<evidence type="ECO:0000313" key="2">
    <source>
        <dbReference type="EMBL" id="KAJ3513207.1"/>
    </source>
</evidence>
<dbReference type="OrthoDB" id="2846732at2759"/>
<dbReference type="CDD" id="cd00882">
    <property type="entry name" value="Ras_like_GTPase"/>
    <property type="match status" value="2"/>
</dbReference>
<protein>
    <recommendedName>
        <fullName evidence="1">G domain-containing protein</fullName>
    </recommendedName>
</protein>
<feature type="domain" description="G" evidence="1">
    <location>
        <begin position="24"/>
        <end position="105"/>
    </location>
</feature>
<dbReference type="EMBL" id="JANKHO010000211">
    <property type="protein sequence ID" value="KAJ3513207.1"/>
    <property type="molecule type" value="Genomic_DNA"/>
</dbReference>
<accession>A0A9W8MYM2</accession>
<proteinExistence type="predicted"/>
<reference evidence="2" key="1">
    <citation type="submission" date="2022-07" db="EMBL/GenBank/DDBJ databases">
        <title>Genome Sequence of Agrocybe chaxingu.</title>
        <authorList>
            <person name="Buettner E."/>
        </authorList>
    </citation>
    <scope>NUCLEOTIDE SEQUENCE</scope>
    <source>
        <strain evidence="2">MP-N11</strain>
    </source>
</reference>
<dbReference type="PROSITE" id="PS00675">
    <property type="entry name" value="SIGMA54_INTERACT_1"/>
    <property type="match status" value="1"/>
</dbReference>
<dbReference type="PANTHER" id="PTHR32046">
    <property type="entry name" value="G DOMAIN-CONTAINING PROTEIN"/>
    <property type="match status" value="1"/>
</dbReference>
<sequence>MGFFKDFLSKIIPIDSLRSSDVVILIIGPPGVGKTTFINIAAKRTLLDAQKSLSAGTRDISTVRCKDSVSNRSIVLVDTPAYPDEQMPTNEYRIKDWMKKKRKAKISGVLYLHRITDNRVTTPPGETYKKFKGGLGGGVDTPVLLVTTMWEHWNRPNISAEQKEKALRVADVRLRQLTEDWKDNVDWRKLINWKSVHETDIKNDDIVVLLIGQTGTGKSTFINTATQRNLLPVHKLLKPCTTAVAHVRCNFPGSDDGGDVRGVVFVDTPPIGAEDLKGQERAEKLIYKWKEDVLDKRRIKLAGILYLYRISDNRMPDPPLPQYRKFSEIFKTDVPILLVTTMWERPPEDDVLKEGRQKEIASSWQGLGPGLKRKRTQADLQYAGPEAPVTKHDGTHDSAWRVVDELLARRLSKPNALS</sequence>
<evidence type="ECO:0000259" key="1">
    <source>
        <dbReference type="Pfam" id="PF01926"/>
    </source>
</evidence>
<dbReference type="InterPro" id="IPR027417">
    <property type="entry name" value="P-loop_NTPase"/>
</dbReference>
<keyword evidence="3" id="KW-1185">Reference proteome</keyword>
<dbReference type="Gene3D" id="3.40.50.300">
    <property type="entry name" value="P-loop containing nucleotide triphosphate hydrolases"/>
    <property type="match status" value="2"/>
</dbReference>
<dbReference type="InterPro" id="IPR025662">
    <property type="entry name" value="Sigma_54_int_dom_ATP-bd_1"/>
</dbReference>
<name>A0A9W8MYM2_9AGAR</name>
<gene>
    <name evidence="2" type="ORF">NLJ89_g3080</name>
</gene>
<dbReference type="InterPro" id="IPR006073">
    <property type="entry name" value="GTP-bd"/>
</dbReference>
<dbReference type="Pfam" id="PF01926">
    <property type="entry name" value="MMR_HSR1"/>
    <property type="match status" value="1"/>
</dbReference>
<dbReference type="PANTHER" id="PTHR32046:SF11">
    <property type="entry name" value="IMMUNE-ASSOCIATED NUCLEOTIDE-BINDING PROTEIN 10-LIKE"/>
    <property type="match status" value="1"/>
</dbReference>
<dbReference type="GO" id="GO:0005525">
    <property type="term" value="F:GTP binding"/>
    <property type="evidence" value="ECO:0007669"/>
    <property type="project" value="InterPro"/>
</dbReference>
<dbReference type="Proteomes" id="UP001148786">
    <property type="component" value="Unassembled WGS sequence"/>
</dbReference>
<evidence type="ECO:0000313" key="3">
    <source>
        <dbReference type="Proteomes" id="UP001148786"/>
    </source>
</evidence>
<comment type="caution">
    <text evidence="2">The sequence shown here is derived from an EMBL/GenBank/DDBJ whole genome shotgun (WGS) entry which is preliminary data.</text>
</comment>
<dbReference type="SUPFAM" id="SSF52540">
    <property type="entry name" value="P-loop containing nucleoside triphosphate hydrolases"/>
    <property type="match status" value="2"/>
</dbReference>
<dbReference type="Pfam" id="PF13555">
    <property type="entry name" value="AAA_29"/>
    <property type="match status" value="1"/>
</dbReference>